<dbReference type="InterPro" id="IPR011047">
    <property type="entry name" value="Quinoprotein_ADH-like_sf"/>
</dbReference>
<reference evidence="1 2" key="1">
    <citation type="submission" date="2020-08" db="EMBL/GenBank/DDBJ databases">
        <title>Genomic Encyclopedia of Type Strains, Phase IV (KMG-V): Genome sequencing to study the core and pangenomes of soil and plant-associated prokaryotes.</title>
        <authorList>
            <person name="Whitman W."/>
        </authorList>
    </citation>
    <scope>NUCLEOTIDE SEQUENCE [LARGE SCALE GENOMIC DNA]</scope>
    <source>
        <strain evidence="1 2">M8US30</strain>
    </source>
</reference>
<proteinExistence type="predicted"/>
<comment type="caution">
    <text evidence="1">The sequence shown here is derived from an EMBL/GenBank/DDBJ whole genome shotgun (WGS) entry which is preliminary data.</text>
</comment>
<dbReference type="Gene3D" id="2.130.10.10">
    <property type="entry name" value="YVTN repeat-like/Quinoprotein amine dehydrogenase"/>
    <property type="match status" value="1"/>
</dbReference>
<dbReference type="Proteomes" id="UP000569092">
    <property type="component" value="Unassembled WGS sequence"/>
</dbReference>
<dbReference type="AlphaFoldDB" id="A0A7W8JDZ1"/>
<sequence length="180" mass="19664">MPDLIFSDLIQSPAAKEKLRSNPILKEQADAIKQKTAGRLIEIVNAEDGAVRAQVVVEVPLTYEGVDGFSRLGDLLYLSTGDNRTIVYSLKTGVQLRQLYGSVVAADTASQTVCTHNRRNETTVFDQTGAELLHLTLDSPLRFAELRNHGTQLLVLTADQRVSSYTIPNGTHVTTASNVQ</sequence>
<accession>A0A7W8JDZ1</accession>
<evidence type="ECO:0000313" key="2">
    <source>
        <dbReference type="Proteomes" id="UP000569092"/>
    </source>
</evidence>
<dbReference type="InterPro" id="IPR015943">
    <property type="entry name" value="WD40/YVTN_repeat-like_dom_sf"/>
</dbReference>
<gene>
    <name evidence="1" type="ORF">HDF10_004104</name>
</gene>
<name>A0A7W8JDZ1_9BACT</name>
<dbReference type="SUPFAM" id="SSF50998">
    <property type="entry name" value="Quinoprotein alcohol dehydrogenase-like"/>
    <property type="match status" value="1"/>
</dbReference>
<organism evidence="1 2">
    <name type="scientific">Tunturiibacter lichenicola</name>
    <dbReference type="NCBI Taxonomy" id="2051959"/>
    <lineage>
        <taxon>Bacteria</taxon>
        <taxon>Pseudomonadati</taxon>
        <taxon>Acidobacteriota</taxon>
        <taxon>Terriglobia</taxon>
        <taxon>Terriglobales</taxon>
        <taxon>Acidobacteriaceae</taxon>
        <taxon>Tunturiibacter</taxon>
    </lineage>
</organism>
<protein>
    <submittedName>
        <fullName evidence="1">Uncharacterized protein</fullName>
    </submittedName>
</protein>
<evidence type="ECO:0000313" key="1">
    <source>
        <dbReference type="EMBL" id="MBB5346094.1"/>
    </source>
</evidence>
<dbReference type="EMBL" id="JACHDZ010000009">
    <property type="protein sequence ID" value="MBB5346094.1"/>
    <property type="molecule type" value="Genomic_DNA"/>
</dbReference>